<protein>
    <recommendedName>
        <fullName evidence="1">Zorya protein ZorC EH domain-containing protein</fullName>
    </recommendedName>
</protein>
<dbReference type="Proteomes" id="UP000010816">
    <property type="component" value="Chromosome"/>
</dbReference>
<gene>
    <name evidence="2" type="ORF">Thimo_1778</name>
</gene>
<reference evidence="2 3" key="1">
    <citation type="submission" date="2011-09" db="EMBL/GenBank/DDBJ databases">
        <title>Complete sequence of chromosome of Thioflavicoccus mobilis 8321.</title>
        <authorList>
            <consortium name="US DOE Joint Genome Institute"/>
            <person name="Lucas S."/>
            <person name="Han J."/>
            <person name="Lapidus A."/>
            <person name="Cheng J.-F."/>
            <person name="Goodwin L."/>
            <person name="Pitluck S."/>
            <person name="Peters L."/>
            <person name="Ovchinnikova G."/>
            <person name="Lu M."/>
            <person name="Detter J.C."/>
            <person name="Han C."/>
            <person name="Tapia R."/>
            <person name="Land M."/>
            <person name="Hauser L."/>
            <person name="Kyrpides N."/>
            <person name="Ivanova N."/>
            <person name="Pagani I."/>
            <person name="Vogl K."/>
            <person name="Liu Z."/>
            <person name="Imhoff J."/>
            <person name="Thiel V."/>
            <person name="Frigaard N.-U."/>
            <person name="Bryant D."/>
            <person name="Woyke T."/>
        </authorList>
    </citation>
    <scope>NUCLEOTIDE SEQUENCE [LARGE SCALE GENOMIC DNA]</scope>
    <source>
        <strain evidence="2 3">8321</strain>
    </source>
</reference>
<evidence type="ECO:0000313" key="2">
    <source>
        <dbReference type="EMBL" id="AGA90549.1"/>
    </source>
</evidence>
<keyword evidence="3" id="KW-1185">Reference proteome</keyword>
<dbReference type="EMBL" id="CP003051">
    <property type="protein sequence ID" value="AGA90549.1"/>
    <property type="molecule type" value="Genomic_DNA"/>
</dbReference>
<feature type="domain" description="Zorya protein ZorC EH" evidence="1">
    <location>
        <begin position="76"/>
        <end position="414"/>
    </location>
</feature>
<dbReference type="eggNOG" id="ENOG5032U2X">
    <property type="taxonomic scope" value="Bacteria"/>
</dbReference>
<name>L0GZ17_9GAMM</name>
<dbReference type="InterPro" id="IPR028943">
    <property type="entry name" value="ZorC_EH_Signature_dom"/>
</dbReference>
<proteinExistence type="predicted"/>
<evidence type="ECO:0000259" key="1">
    <source>
        <dbReference type="Pfam" id="PF15611"/>
    </source>
</evidence>
<accession>L0GZ17</accession>
<dbReference type="AlphaFoldDB" id="L0GZ17"/>
<sequence length="425" mass="47132">MPRPPDRDLLRAVYTRLERIAAAGGRGMEELSSADLRKAPWVLFQPFGDQPGAAPLAARRGFLASYLTELQSRGQASALATLIYCFVLFYPHALAGFNQLREFIVSHLKLGATSLRIQRWQVCGDKCGLFAADAPLRLAGQLAYSDQSPEAVLDDCCLRGLLATGGLVLAAYRELVVAVRQQLGQNSVPSATVERLLSLSRANDDPQSLRFKTERVALIDGLLLPFAEGQPNPALAERIKDSLLDLFGDPRLTGRQRWNGVDPRARQVMLGWLVTETLEDFFRLLEYAAQSDPIARRHWQARKIFWTRHLNAGAIADAWVALGPLARFEARGMLAGSDASYATLSGVQNNHSAIIMRIGELLITEWSHSGSFRAWTPNAKKSPKLYKADYSRPELVDGAEYVIEHRGNWQARVKHLIYDQTGISA</sequence>
<dbReference type="STRING" id="765912.Thimo_1778"/>
<dbReference type="Pfam" id="PF15611">
    <property type="entry name" value="EH_Signature"/>
    <property type="match status" value="1"/>
</dbReference>
<dbReference type="KEGG" id="tmb:Thimo_1778"/>
<organism evidence="2 3">
    <name type="scientific">Thioflavicoccus mobilis 8321</name>
    <dbReference type="NCBI Taxonomy" id="765912"/>
    <lineage>
        <taxon>Bacteria</taxon>
        <taxon>Pseudomonadati</taxon>
        <taxon>Pseudomonadota</taxon>
        <taxon>Gammaproteobacteria</taxon>
        <taxon>Chromatiales</taxon>
        <taxon>Chromatiaceae</taxon>
        <taxon>Thioflavicoccus</taxon>
    </lineage>
</organism>
<evidence type="ECO:0000313" key="3">
    <source>
        <dbReference type="Proteomes" id="UP000010816"/>
    </source>
</evidence>
<dbReference type="HOGENOM" id="CLU_600955_0_0_6"/>